<dbReference type="EMBL" id="JBHTIC010000020">
    <property type="protein sequence ID" value="MFD0762982.1"/>
    <property type="molecule type" value="Genomic_DNA"/>
</dbReference>
<name>A0ABW2Z9Z1_9FLAO</name>
<dbReference type="RefSeq" id="WP_386783522.1">
    <property type="nucleotide sequence ID" value="NZ_JBHTIC010000020.1"/>
</dbReference>
<organism evidence="1 2">
    <name type="scientific">Lutibacter aestuarii</name>
    <dbReference type="NCBI Taxonomy" id="861111"/>
    <lineage>
        <taxon>Bacteria</taxon>
        <taxon>Pseudomonadati</taxon>
        <taxon>Bacteroidota</taxon>
        <taxon>Flavobacteriia</taxon>
        <taxon>Flavobacteriales</taxon>
        <taxon>Flavobacteriaceae</taxon>
        <taxon>Lutibacter</taxon>
    </lineage>
</organism>
<comment type="caution">
    <text evidence="1">The sequence shown here is derived from an EMBL/GenBank/DDBJ whole genome shotgun (WGS) entry which is preliminary data.</text>
</comment>
<reference evidence="2" key="1">
    <citation type="journal article" date="2019" name="Int. J. Syst. Evol. Microbiol.">
        <title>The Global Catalogue of Microorganisms (GCM) 10K type strain sequencing project: providing services to taxonomists for standard genome sequencing and annotation.</title>
        <authorList>
            <consortium name="The Broad Institute Genomics Platform"/>
            <consortium name="The Broad Institute Genome Sequencing Center for Infectious Disease"/>
            <person name="Wu L."/>
            <person name="Ma J."/>
        </authorList>
    </citation>
    <scope>NUCLEOTIDE SEQUENCE [LARGE SCALE GENOMIC DNA]</scope>
    <source>
        <strain evidence="2">CCUG 60022</strain>
    </source>
</reference>
<evidence type="ECO:0000313" key="2">
    <source>
        <dbReference type="Proteomes" id="UP001597032"/>
    </source>
</evidence>
<dbReference type="Proteomes" id="UP001597032">
    <property type="component" value="Unassembled WGS sequence"/>
</dbReference>
<proteinExistence type="predicted"/>
<keyword evidence="2" id="KW-1185">Reference proteome</keyword>
<gene>
    <name evidence="1" type="ORF">ACFQZW_12900</name>
</gene>
<evidence type="ECO:0000313" key="1">
    <source>
        <dbReference type="EMBL" id="MFD0762982.1"/>
    </source>
</evidence>
<evidence type="ECO:0008006" key="3">
    <source>
        <dbReference type="Google" id="ProtNLM"/>
    </source>
</evidence>
<sequence>MAVAFYEGKLFRIKVGGKTIFHETDFKLSSTLDFKELASKDLTSKQRTPGDLDWNISCSSLIGNTILAAQEDAATLYAKHVAKVPVDIEFTTDATGDMVFTGEAFVSQFDLDATNDDVAKGSFSFVGNGDLSLGVVGP</sequence>
<protein>
    <recommendedName>
        <fullName evidence="3">Phage tail protein</fullName>
    </recommendedName>
</protein>
<accession>A0ABW2Z9Z1</accession>